<feature type="region of interest" description="Disordered" evidence="4">
    <location>
        <begin position="50"/>
        <end position="154"/>
    </location>
</feature>
<reference evidence="6" key="1">
    <citation type="submission" date="2022-12" db="EMBL/GenBank/DDBJ databases">
        <authorList>
            <person name="Petersen C."/>
        </authorList>
    </citation>
    <scope>NUCLEOTIDE SEQUENCE</scope>
    <source>
        <strain evidence="6">IBT 30728</strain>
    </source>
</reference>
<dbReference type="RefSeq" id="XP_056788862.1">
    <property type="nucleotide sequence ID" value="XM_056935938.1"/>
</dbReference>
<dbReference type="GO" id="GO:0005576">
    <property type="term" value="C:extracellular region"/>
    <property type="evidence" value="ECO:0007669"/>
    <property type="project" value="TreeGrafter"/>
</dbReference>
<dbReference type="GO" id="GO:0009986">
    <property type="term" value="C:cell surface"/>
    <property type="evidence" value="ECO:0007669"/>
    <property type="project" value="TreeGrafter"/>
</dbReference>
<evidence type="ECO:0000256" key="4">
    <source>
        <dbReference type="SAM" id="MobiDB-lite"/>
    </source>
</evidence>
<proteinExistence type="inferred from homology"/>
<dbReference type="GO" id="GO:0042973">
    <property type="term" value="F:glucan endo-1,3-beta-D-glucosidase activity"/>
    <property type="evidence" value="ECO:0007669"/>
    <property type="project" value="TreeGrafter"/>
</dbReference>
<dbReference type="GO" id="GO:0071555">
    <property type="term" value="P:cell wall organization"/>
    <property type="evidence" value="ECO:0007669"/>
    <property type="project" value="TreeGrafter"/>
</dbReference>
<dbReference type="EMBL" id="JAPWDQ010000008">
    <property type="protein sequence ID" value="KAJ5482890.1"/>
    <property type="molecule type" value="Genomic_DNA"/>
</dbReference>
<dbReference type="GeneID" id="81626187"/>
<dbReference type="SUPFAM" id="SSF51445">
    <property type="entry name" value="(Trans)glycosidases"/>
    <property type="match status" value="1"/>
</dbReference>
<dbReference type="AlphaFoldDB" id="A0A9X0BT52"/>
<protein>
    <submittedName>
        <fullName evidence="6">Cell surface mannoprotein MP65</fullName>
    </submittedName>
</protein>
<dbReference type="Gene3D" id="3.20.20.80">
    <property type="entry name" value="Glycosidases"/>
    <property type="match status" value="1"/>
</dbReference>
<dbReference type="Proteomes" id="UP001148312">
    <property type="component" value="Unassembled WGS sequence"/>
</dbReference>
<evidence type="ECO:0000256" key="3">
    <source>
        <dbReference type="ARBA" id="ARBA00022801"/>
    </source>
</evidence>
<keyword evidence="3" id="KW-0378">Hydrolase</keyword>
<evidence type="ECO:0000313" key="7">
    <source>
        <dbReference type="Proteomes" id="UP001148312"/>
    </source>
</evidence>
<dbReference type="InterPro" id="IPR050732">
    <property type="entry name" value="Beta-glucan_modifiers"/>
</dbReference>
<dbReference type="PANTHER" id="PTHR16631">
    <property type="entry name" value="GLUCAN 1,3-BETA-GLUCOSIDASE"/>
    <property type="match status" value="1"/>
</dbReference>
<accession>A0A9X0BT52</accession>
<comment type="similarity">
    <text evidence="2">Belongs to the glycosyl hydrolase 17 family.</text>
</comment>
<dbReference type="InterPro" id="IPR017853">
    <property type="entry name" value="GH"/>
</dbReference>
<dbReference type="PANTHER" id="PTHR16631:SF14">
    <property type="entry name" value="FAMILY 17 GLUCOSIDASE SCW10-RELATED"/>
    <property type="match status" value="1"/>
</dbReference>
<comment type="caution">
    <text evidence="6">The sequence shown here is derived from an EMBL/GenBank/DDBJ whole genome shotgun (WGS) entry which is preliminary data.</text>
</comment>
<comment type="subcellular location">
    <subcellularLocation>
        <location evidence="1">Cell envelope</location>
    </subcellularLocation>
</comment>
<evidence type="ECO:0000313" key="6">
    <source>
        <dbReference type="EMBL" id="KAJ5482890.1"/>
    </source>
</evidence>
<keyword evidence="5" id="KW-0732">Signal</keyword>
<evidence type="ECO:0000256" key="2">
    <source>
        <dbReference type="ARBA" id="ARBA00008773"/>
    </source>
</evidence>
<name>A0A9X0BT52_9EURO</name>
<organism evidence="6 7">
    <name type="scientific">Penicillium diatomitis</name>
    <dbReference type="NCBI Taxonomy" id="2819901"/>
    <lineage>
        <taxon>Eukaryota</taxon>
        <taxon>Fungi</taxon>
        <taxon>Dikarya</taxon>
        <taxon>Ascomycota</taxon>
        <taxon>Pezizomycotina</taxon>
        <taxon>Eurotiomycetes</taxon>
        <taxon>Eurotiomycetidae</taxon>
        <taxon>Eurotiales</taxon>
        <taxon>Aspergillaceae</taxon>
        <taxon>Penicillium</taxon>
    </lineage>
</organism>
<feature type="chain" id="PRO_5040777578" evidence="5">
    <location>
        <begin position="21"/>
        <end position="407"/>
    </location>
</feature>
<sequence>MKQIIRALLALRLVCDVVFAQDNGEPSVPCIDSSYGISLDTGDLSLPGIGDASHPAVSQGQVPSVESPAVFLPSSQPQDGWPASSSSPQSTPTACFGSPDLLLDDPLFGSRLLNKPGRPPAQHLGPAQHPSPAQHPGPNQPMNPSHQFGISYSPYHADRSCKSQEEVNRDLDRLGDYPFVRIYGTDCDQTVKVARSVRQRKKQVFAGVYDLADLPKTLQEYRNAATLPDGRRDWSVFHTISIGNELVNSGMASPADVIGALNQARTILRKDGYQGPIVTVDTFSVLLKHPELCKASDYCAANCHAFFDANQHASTAGPYVLEQAHAVSAAAGGKRTMITESGWPHGGNPNGVAVPSPENQRSAIESIRRSFAHREGDLVLFTAYDDMWKKDNQYTFNAERFWGIHQQ</sequence>
<evidence type="ECO:0000256" key="1">
    <source>
        <dbReference type="ARBA" id="ARBA00004196"/>
    </source>
</evidence>
<feature type="signal peptide" evidence="5">
    <location>
        <begin position="1"/>
        <end position="20"/>
    </location>
</feature>
<feature type="compositionally biased region" description="Low complexity" evidence="4">
    <location>
        <begin position="82"/>
        <end position="94"/>
    </location>
</feature>
<evidence type="ECO:0000256" key="5">
    <source>
        <dbReference type="SAM" id="SignalP"/>
    </source>
</evidence>
<keyword evidence="7" id="KW-1185">Reference proteome</keyword>
<dbReference type="GO" id="GO:0009277">
    <property type="term" value="C:fungal-type cell wall"/>
    <property type="evidence" value="ECO:0007669"/>
    <property type="project" value="TreeGrafter"/>
</dbReference>
<gene>
    <name evidence="6" type="ORF">N7539_006336</name>
</gene>
<reference evidence="6" key="2">
    <citation type="journal article" date="2023" name="IMA Fungus">
        <title>Comparative genomic study of the Penicillium genus elucidates a diverse pangenome and 15 lateral gene transfer events.</title>
        <authorList>
            <person name="Petersen C."/>
            <person name="Sorensen T."/>
            <person name="Nielsen M.R."/>
            <person name="Sondergaard T.E."/>
            <person name="Sorensen J.L."/>
            <person name="Fitzpatrick D.A."/>
            <person name="Frisvad J.C."/>
            <person name="Nielsen K.L."/>
        </authorList>
    </citation>
    <scope>NUCLEOTIDE SEQUENCE</scope>
    <source>
        <strain evidence="6">IBT 30728</strain>
    </source>
</reference>